<evidence type="ECO:0000256" key="15">
    <source>
        <dbReference type="PROSITE-ProRule" id="PRU01356"/>
    </source>
</evidence>
<evidence type="ECO:0000313" key="19">
    <source>
        <dbReference type="Proteomes" id="UP000801428"/>
    </source>
</evidence>
<evidence type="ECO:0000256" key="13">
    <source>
        <dbReference type="ARBA" id="ARBA00023180"/>
    </source>
</evidence>
<feature type="chain" id="PRO_5040452406" description="CFEM domain-containing protein" evidence="16">
    <location>
        <begin position="19"/>
        <end position="203"/>
    </location>
</feature>
<keyword evidence="14" id="KW-0449">Lipoprotein</keyword>
<evidence type="ECO:0000313" key="18">
    <source>
        <dbReference type="EMBL" id="KAF2995802.1"/>
    </source>
</evidence>
<sequence length="203" mass="19761">MKAFTIASVVALASVATAQLDNIPKCALSCFLGPLGSDGCGDLLDFACHCKQGSKLLSSVQPCVQGACSADDQKATIAGVEKTCAGAGVPIEIPDTPGSSATPTPSLLPSSVAPSSAASSAVISDVSATSSLAPTYSYTTTVSPITPSLTPTYSYTATINATTPAATGNSTASSTLSEFPGAAAKATQAAGLLGAAALALLAL</sequence>
<evidence type="ECO:0000256" key="3">
    <source>
        <dbReference type="ARBA" id="ARBA00010031"/>
    </source>
</evidence>
<name>A0A9P4T5U8_CURKU</name>
<feature type="binding site" description="axial binding residue" evidence="15">
    <location>
        <position position="45"/>
    </location>
    <ligand>
        <name>heme</name>
        <dbReference type="ChEBI" id="CHEBI:30413"/>
    </ligand>
    <ligandPart>
        <name>Fe</name>
        <dbReference type="ChEBI" id="CHEBI:18248"/>
    </ligandPart>
</feature>
<evidence type="ECO:0000256" key="11">
    <source>
        <dbReference type="ARBA" id="ARBA00023136"/>
    </source>
</evidence>
<evidence type="ECO:0000256" key="5">
    <source>
        <dbReference type="ARBA" id="ARBA00022525"/>
    </source>
</evidence>
<keyword evidence="5" id="KW-0964">Secreted</keyword>
<dbReference type="Proteomes" id="UP000801428">
    <property type="component" value="Unassembled WGS sequence"/>
</dbReference>
<dbReference type="InterPro" id="IPR051735">
    <property type="entry name" value="CFEM_domain"/>
</dbReference>
<dbReference type="PANTHER" id="PTHR37928:SF2">
    <property type="entry name" value="GPI ANCHORED CFEM DOMAIN PROTEIN (AFU_ORTHOLOGUE AFUA_6G10580)"/>
    <property type="match status" value="1"/>
</dbReference>
<gene>
    <name evidence="18" type="ORF">E8E13_000482</name>
</gene>
<keyword evidence="13" id="KW-0325">Glycoprotein</keyword>
<accession>A0A9P4T5U8</accession>
<proteinExistence type="inferred from homology"/>
<protein>
    <recommendedName>
        <fullName evidence="17">CFEM domain-containing protein</fullName>
    </recommendedName>
</protein>
<reference evidence="18" key="1">
    <citation type="submission" date="2019-04" db="EMBL/GenBank/DDBJ databases">
        <title>Sequencing of skin fungus with MAO and IRED activity.</title>
        <authorList>
            <person name="Marsaioli A.J."/>
            <person name="Bonatto J.M.C."/>
            <person name="Reis Junior O."/>
        </authorList>
    </citation>
    <scope>NUCLEOTIDE SEQUENCE</scope>
    <source>
        <strain evidence="18">30M1</strain>
    </source>
</reference>
<dbReference type="EMBL" id="SWKU01000030">
    <property type="protein sequence ID" value="KAF2995802.1"/>
    <property type="molecule type" value="Genomic_DNA"/>
</dbReference>
<keyword evidence="8 15" id="KW-0479">Metal-binding</keyword>
<keyword evidence="12" id="KW-1015">Disulfide bond</keyword>
<comment type="subcellular location">
    <subcellularLocation>
        <location evidence="1">Cell membrane</location>
        <topology evidence="1">Lipid-anchor</topology>
        <topology evidence="1">GPI-anchor</topology>
    </subcellularLocation>
    <subcellularLocation>
        <location evidence="2">Secreted</location>
    </subcellularLocation>
</comment>
<dbReference type="PROSITE" id="PS52012">
    <property type="entry name" value="CFEM"/>
    <property type="match status" value="1"/>
</dbReference>
<dbReference type="InterPro" id="IPR008427">
    <property type="entry name" value="Extracellular_membr_CFEM_dom"/>
</dbReference>
<evidence type="ECO:0000256" key="14">
    <source>
        <dbReference type="ARBA" id="ARBA00023288"/>
    </source>
</evidence>
<comment type="caution">
    <text evidence="15">Lacks conserved residue(s) required for the propagation of feature annotation.</text>
</comment>
<evidence type="ECO:0000256" key="2">
    <source>
        <dbReference type="ARBA" id="ARBA00004613"/>
    </source>
</evidence>
<dbReference type="AlphaFoldDB" id="A0A9P4T5U8"/>
<evidence type="ECO:0000256" key="9">
    <source>
        <dbReference type="ARBA" id="ARBA00022729"/>
    </source>
</evidence>
<dbReference type="SMART" id="SM00747">
    <property type="entry name" value="CFEM"/>
    <property type="match status" value="1"/>
</dbReference>
<dbReference type="GO" id="GO:0005886">
    <property type="term" value="C:plasma membrane"/>
    <property type="evidence" value="ECO:0007669"/>
    <property type="project" value="UniProtKB-SubCell"/>
</dbReference>
<dbReference type="GO" id="GO:0005576">
    <property type="term" value="C:extracellular region"/>
    <property type="evidence" value="ECO:0007669"/>
    <property type="project" value="UniProtKB-SubCell"/>
</dbReference>
<keyword evidence="4" id="KW-1003">Cell membrane</keyword>
<keyword evidence="6 15" id="KW-0349">Heme</keyword>
<evidence type="ECO:0000256" key="12">
    <source>
        <dbReference type="ARBA" id="ARBA00023157"/>
    </source>
</evidence>
<dbReference type="GO" id="GO:0098552">
    <property type="term" value="C:side of membrane"/>
    <property type="evidence" value="ECO:0007669"/>
    <property type="project" value="UniProtKB-KW"/>
</dbReference>
<evidence type="ECO:0000256" key="6">
    <source>
        <dbReference type="ARBA" id="ARBA00022617"/>
    </source>
</evidence>
<evidence type="ECO:0000256" key="4">
    <source>
        <dbReference type="ARBA" id="ARBA00022475"/>
    </source>
</evidence>
<feature type="domain" description="CFEM" evidence="17">
    <location>
        <begin position="1"/>
        <end position="111"/>
    </location>
</feature>
<keyword evidence="11" id="KW-0472">Membrane</keyword>
<dbReference type="Pfam" id="PF05730">
    <property type="entry name" value="CFEM"/>
    <property type="match status" value="1"/>
</dbReference>
<evidence type="ECO:0000256" key="10">
    <source>
        <dbReference type="ARBA" id="ARBA00023004"/>
    </source>
</evidence>
<evidence type="ECO:0000256" key="7">
    <source>
        <dbReference type="ARBA" id="ARBA00022622"/>
    </source>
</evidence>
<evidence type="ECO:0000256" key="8">
    <source>
        <dbReference type="ARBA" id="ARBA00022723"/>
    </source>
</evidence>
<organism evidence="18 19">
    <name type="scientific">Curvularia kusanoi</name>
    <name type="common">Cochliobolus kusanoi</name>
    <dbReference type="NCBI Taxonomy" id="90978"/>
    <lineage>
        <taxon>Eukaryota</taxon>
        <taxon>Fungi</taxon>
        <taxon>Dikarya</taxon>
        <taxon>Ascomycota</taxon>
        <taxon>Pezizomycotina</taxon>
        <taxon>Dothideomycetes</taxon>
        <taxon>Pleosporomycetidae</taxon>
        <taxon>Pleosporales</taxon>
        <taxon>Pleosporineae</taxon>
        <taxon>Pleosporaceae</taxon>
        <taxon>Curvularia</taxon>
    </lineage>
</organism>
<dbReference type="OrthoDB" id="3767534at2759"/>
<comment type="caution">
    <text evidence="18">The sequence shown here is derived from an EMBL/GenBank/DDBJ whole genome shotgun (WGS) entry which is preliminary data.</text>
</comment>
<evidence type="ECO:0000256" key="1">
    <source>
        <dbReference type="ARBA" id="ARBA00004609"/>
    </source>
</evidence>
<evidence type="ECO:0000256" key="16">
    <source>
        <dbReference type="SAM" id="SignalP"/>
    </source>
</evidence>
<dbReference type="GO" id="GO:0046872">
    <property type="term" value="F:metal ion binding"/>
    <property type="evidence" value="ECO:0007669"/>
    <property type="project" value="UniProtKB-UniRule"/>
</dbReference>
<feature type="signal peptide" evidence="16">
    <location>
        <begin position="1"/>
        <end position="18"/>
    </location>
</feature>
<keyword evidence="19" id="KW-1185">Reference proteome</keyword>
<keyword evidence="10 15" id="KW-0408">Iron</keyword>
<keyword evidence="9 16" id="KW-0732">Signal</keyword>
<keyword evidence="7" id="KW-0336">GPI-anchor</keyword>
<dbReference type="PANTHER" id="PTHR37928">
    <property type="entry name" value="CFEM DOMAIN PROTEIN (AFU_ORTHOLOGUE AFUA_6G14090)"/>
    <property type="match status" value="1"/>
</dbReference>
<evidence type="ECO:0000259" key="17">
    <source>
        <dbReference type="PROSITE" id="PS52012"/>
    </source>
</evidence>
<comment type="similarity">
    <text evidence="3">Belongs to the RBT5 family.</text>
</comment>